<accession>A0AAD4VKF2</accession>
<protein>
    <submittedName>
        <fullName evidence="1">Uncharacterized protein</fullName>
    </submittedName>
</protein>
<sequence>MKSCLDFFCQMSGKTVNFEKSAIYCSPNTDNAIAKEISCICGSPLMDNLGNYLGMPLLHARVTRNTQSRLVDKVQKRLASWKCKLLSLARRATMIQVVIAAIPIYAM</sequence>
<dbReference type="EMBL" id="JAJFAZ020000006">
    <property type="protein sequence ID" value="KAI5325857.1"/>
    <property type="molecule type" value="Genomic_DNA"/>
</dbReference>
<comment type="caution">
    <text evidence="1">The sequence shown here is derived from an EMBL/GenBank/DDBJ whole genome shotgun (WGS) entry which is preliminary data.</text>
</comment>
<gene>
    <name evidence="1" type="ORF">L3X38_034931</name>
</gene>
<dbReference type="PANTHER" id="PTHR33116">
    <property type="entry name" value="REVERSE TRANSCRIPTASE ZINC-BINDING DOMAIN-CONTAINING PROTEIN-RELATED-RELATED"/>
    <property type="match status" value="1"/>
</dbReference>
<reference evidence="1 2" key="1">
    <citation type="journal article" date="2022" name="G3 (Bethesda)">
        <title>Whole-genome sequence and methylome profiling of the almond [Prunus dulcis (Mill.) D.A. Webb] cultivar 'Nonpareil'.</title>
        <authorList>
            <person name="D'Amico-Willman K.M."/>
            <person name="Ouma W.Z."/>
            <person name="Meulia T."/>
            <person name="Sideli G.M."/>
            <person name="Gradziel T.M."/>
            <person name="Fresnedo-Ramirez J."/>
        </authorList>
    </citation>
    <scope>NUCLEOTIDE SEQUENCE [LARGE SCALE GENOMIC DNA]</scope>
    <source>
        <strain evidence="1">Clone GOH B32 T37-40</strain>
    </source>
</reference>
<dbReference type="Proteomes" id="UP001054821">
    <property type="component" value="Chromosome 6"/>
</dbReference>
<dbReference type="AlphaFoldDB" id="A0AAD4VKF2"/>
<proteinExistence type="predicted"/>
<evidence type="ECO:0000313" key="2">
    <source>
        <dbReference type="Proteomes" id="UP001054821"/>
    </source>
</evidence>
<dbReference type="PANTHER" id="PTHR33116:SF70">
    <property type="entry name" value="NON-LTR RETROELEMENT REVERSE TRANSCRIPTASE-LIKE PROTEIN"/>
    <property type="match status" value="1"/>
</dbReference>
<organism evidence="1 2">
    <name type="scientific">Prunus dulcis</name>
    <name type="common">Almond</name>
    <name type="synonym">Amygdalus dulcis</name>
    <dbReference type="NCBI Taxonomy" id="3755"/>
    <lineage>
        <taxon>Eukaryota</taxon>
        <taxon>Viridiplantae</taxon>
        <taxon>Streptophyta</taxon>
        <taxon>Embryophyta</taxon>
        <taxon>Tracheophyta</taxon>
        <taxon>Spermatophyta</taxon>
        <taxon>Magnoliopsida</taxon>
        <taxon>eudicotyledons</taxon>
        <taxon>Gunneridae</taxon>
        <taxon>Pentapetalae</taxon>
        <taxon>rosids</taxon>
        <taxon>fabids</taxon>
        <taxon>Rosales</taxon>
        <taxon>Rosaceae</taxon>
        <taxon>Amygdaloideae</taxon>
        <taxon>Amygdaleae</taxon>
        <taxon>Prunus</taxon>
    </lineage>
</organism>
<name>A0AAD4VKF2_PRUDU</name>
<evidence type="ECO:0000313" key="1">
    <source>
        <dbReference type="EMBL" id="KAI5325857.1"/>
    </source>
</evidence>
<keyword evidence="2" id="KW-1185">Reference proteome</keyword>